<accession>A0A9D4ID18</accession>
<dbReference type="EMBL" id="JAIWYP010000009">
    <property type="protein sequence ID" value="KAH3769385.1"/>
    <property type="molecule type" value="Genomic_DNA"/>
</dbReference>
<evidence type="ECO:0000313" key="3">
    <source>
        <dbReference type="Proteomes" id="UP000828390"/>
    </source>
</evidence>
<feature type="compositionally biased region" description="Basic and acidic residues" evidence="1">
    <location>
        <begin position="126"/>
        <end position="137"/>
    </location>
</feature>
<proteinExistence type="predicted"/>
<reference evidence="2" key="2">
    <citation type="submission" date="2020-11" db="EMBL/GenBank/DDBJ databases">
        <authorList>
            <person name="McCartney M.A."/>
            <person name="Auch B."/>
            <person name="Kono T."/>
            <person name="Mallez S."/>
            <person name="Becker A."/>
            <person name="Gohl D.M."/>
            <person name="Silverstein K.A.T."/>
            <person name="Koren S."/>
            <person name="Bechman K.B."/>
            <person name="Herman A."/>
            <person name="Abrahante J.E."/>
            <person name="Garbe J."/>
        </authorList>
    </citation>
    <scope>NUCLEOTIDE SEQUENCE</scope>
    <source>
        <strain evidence="2">Duluth1</strain>
        <tissue evidence="2">Whole animal</tissue>
    </source>
</reference>
<feature type="compositionally biased region" description="Basic and acidic residues" evidence="1">
    <location>
        <begin position="99"/>
        <end position="115"/>
    </location>
</feature>
<sequence length="155" mass="17450">MYVLASDHEAQKNIKNMFNSAEVSQGVCVYEASIDVTGMSVTVIEVDEPSETISEEAEDMQQYYNQPETLPDEVYHNASLDVEALASNVQGAFLLTEGDSSRERRQRDSSRKPTQRDSSIQPTQRDSSREPTQRESSRTPTQKNSSRSRQLQGSR</sequence>
<feature type="compositionally biased region" description="Polar residues" evidence="1">
    <location>
        <begin position="116"/>
        <end position="125"/>
    </location>
</feature>
<feature type="region of interest" description="Disordered" evidence="1">
    <location>
        <begin position="95"/>
        <end position="155"/>
    </location>
</feature>
<protein>
    <submittedName>
        <fullName evidence="2">Uncharacterized protein</fullName>
    </submittedName>
</protein>
<dbReference type="AlphaFoldDB" id="A0A9D4ID18"/>
<name>A0A9D4ID18_DREPO</name>
<comment type="caution">
    <text evidence="2">The sequence shown here is derived from an EMBL/GenBank/DDBJ whole genome shotgun (WGS) entry which is preliminary data.</text>
</comment>
<gene>
    <name evidence="2" type="ORF">DPMN_170652</name>
</gene>
<dbReference type="Proteomes" id="UP000828390">
    <property type="component" value="Unassembled WGS sequence"/>
</dbReference>
<organism evidence="2 3">
    <name type="scientific">Dreissena polymorpha</name>
    <name type="common">Zebra mussel</name>
    <name type="synonym">Mytilus polymorpha</name>
    <dbReference type="NCBI Taxonomy" id="45954"/>
    <lineage>
        <taxon>Eukaryota</taxon>
        <taxon>Metazoa</taxon>
        <taxon>Spiralia</taxon>
        <taxon>Lophotrochozoa</taxon>
        <taxon>Mollusca</taxon>
        <taxon>Bivalvia</taxon>
        <taxon>Autobranchia</taxon>
        <taxon>Heteroconchia</taxon>
        <taxon>Euheterodonta</taxon>
        <taxon>Imparidentia</taxon>
        <taxon>Neoheterodontei</taxon>
        <taxon>Myida</taxon>
        <taxon>Dreissenoidea</taxon>
        <taxon>Dreissenidae</taxon>
        <taxon>Dreissena</taxon>
    </lineage>
</organism>
<reference evidence="2" key="1">
    <citation type="journal article" date="2019" name="bioRxiv">
        <title>The Genome of the Zebra Mussel, Dreissena polymorpha: A Resource for Invasive Species Research.</title>
        <authorList>
            <person name="McCartney M.A."/>
            <person name="Auch B."/>
            <person name="Kono T."/>
            <person name="Mallez S."/>
            <person name="Zhang Y."/>
            <person name="Obille A."/>
            <person name="Becker A."/>
            <person name="Abrahante J.E."/>
            <person name="Garbe J."/>
            <person name="Badalamenti J.P."/>
            <person name="Herman A."/>
            <person name="Mangelson H."/>
            <person name="Liachko I."/>
            <person name="Sullivan S."/>
            <person name="Sone E.D."/>
            <person name="Koren S."/>
            <person name="Silverstein K.A.T."/>
            <person name="Beckman K.B."/>
            <person name="Gohl D.M."/>
        </authorList>
    </citation>
    <scope>NUCLEOTIDE SEQUENCE</scope>
    <source>
        <strain evidence="2">Duluth1</strain>
        <tissue evidence="2">Whole animal</tissue>
    </source>
</reference>
<keyword evidence="3" id="KW-1185">Reference proteome</keyword>
<evidence type="ECO:0000256" key="1">
    <source>
        <dbReference type="SAM" id="MobiDB-lite"/>
    </source>
</evidence>
<evidence type="ECO:0000313" key="2">
    <source>
        <dbReference type="EMBL" id="KAH3769385.1"/>
    </source>
</evidence>
<feature type="compositionally biased region" description="Polar residues" evidence="1">
    <location>
        <begin position="138"/>
        <end position="155"/>
    </location>
</feature>